<feature type="domain" description="Aldehyde dehydrogenase" evidence="3">
    <location>
        <begin position="24"/>
        <end position="444"/>
    </location>
</feature>
<feature type="region of interest" description="Disordered" evidence="2">
    <location>
        <begin position="1"/>
        <end position="20"/>
    </location>
</feature>
<keyword evidence="5" id="KW-1185">Reference proteome</keyword>
<dbReference type="Gene3D" id="3.40.605.10">
    <property type="entry name" value="Aldehyde Dehydrogenase, Chain A, domain 1"/>
    <property type="match status" value="1"/>
</dbReference>
<dbReference type="InterPro" id="IPR015590">
    <property type="entry name" value="Aldehyde_DH_dom"/>
</dbReference>
<dbReference type="InterPro" id="IPR016161">
    <property type="entry name" value="Ald_DH/histidinol_DH"/>
</dbReference>
<dbReference type="Pfam" id="PF00171">
    <property type="entry name" value="Aldedh"/>
    <property type="match status" value="1"/>
</dbReference>
<dbReference type="Proteomes" id="UP000280008">
    <property type="component" value="Unassembled WGS sequence"/>
</dbReference>
<gene>
    <name evidence="4" type="ORF">C8E83_0488</name>
</gene>
<feature type="compositionally biased region" description="Low complexity" evidence="2">
    <location>
        <begin position="1"/>
        <end position="11"/>
    </location>
</feature>
<protein>
    <submittedName>
        <fullName evidence="4">NADP-dependent aldehyde dehydrogenase</fullName>
    </submittedName>
</protein>
<proteinExistence type="predicted"/>
<sequence length="502" mass="52176">MTIDTTTAGAPTTGGAGGADDELARVPAILRQAQTAHDEWSALPLERRAELLRAIADGLDEAAGTLIPIAERETGLTTARLTGELTRTTFQVRLFARVVERGEFLGLRVDHADADWPMGAPRPDLRRILVPMGPVLVFAAGNFPFAFSVVGGDTASALAAGSAVVLKAHPGHPELSRATLDVVAASVDAAGGPANLLQGLFSQEAGVAALTAREIKASAFTGSIRGGRALFDIAQSRPEPIPFYGELGSTNPVFVLPEAAGARADSIAEGFLASVTGSQGQLCTKPGVLFVPTGSPVLAAVAGASSTGPARLLDPRIEANYLNRLESLRERADVSVLWDDDASLATPPSPSVLRTTIDAVLADPETLVAETFGPTSLVVEYTDVADLTRVARGLEGQLTSTVVGDEGDTAAAGPLVQELTQHAGRVLWNMWPTGVSVTYAQTHGGPYPATTAPGSTSVGTTAIERFLRPVTYQNLPDALLPEALRRGNPLGLPRTVDGVREA</sequence>
<dbReference type="EMBL" id="RBKS01000001">
    <property type="protein sequence ID" value="RKR73396.1"/>
    <property type="molecule type" value="Genomic_DNA"/>
</dbReference>
<evidence type="ECO:0000256" key="2">
    <source>
        <dbReference type="SAM" id="MobiDB-lite"/>
    </source>
</evidence>
<dbReference type="SUPFAM" id="SSF53720">
    <property type="entry name" value="ALDH-like"/>
    <property type="match status" value="1"/>
</dbReference>
<evidence type="ECO:0000256" key="1">
    <source>
        <dbReference type="ARBA" id="ARBA00023002"/>
    </source>
</evidence>
<dbReference type="InterPro" id="IPR016162">
    <property type="entry name" value="Ald_DH_N"/>
</dbReference>
<name>A0A495IEF7_9MICO</name>
<dbReference type="RefSeq" id="WP_121368264.1">
    <property type="nucleotide sequence ID" value="NZ_RBKS01000001.1"/>
</dbReference>
<dbReference type="InterPro" id="IPR050740">
    <property type="entry name" value="Aldehyde_DH_Superfamily"/>
</dbReference>
<reference evidence="4 5" key="1">
    <citation type="submission" date="2018-10" db="EMBL/GenBank/DDBJ databases">
        <title>Sequencing the genomes of 1000 actinobacteria strains.</title>
        <authorList>
            <person name="Klenk H.-P."/>
        </authorList>
    </citation>
    <scope>NUCLEOTIDE SEQUENCE [LARGE SCALE GENOMIC DNA]</scope>
    <source>
        <strain evidence="4 5">DSM 17894</strain>
    </source>
</reference>
<keyword evidence="1" id="KW-0560">Oxidoreductase</keyword>
<evidence type="ECO:0000313" key="5">
    <source>
        <dbReference type="Proteomes" id="UP000280008"/>
    </source>
</evidence>
<dbReference type="AlphaFoldDB" id="A0A495IEF7"/>
<organism evidence="4 5">
    <name type="scientific">Frondihabitans australicus</name>
    <dbReference type="NCBI Taxonomy" id="386892"/>
    <lineage>
        <taxon>Bacteria</taxon>
        <taxon>Bacillati</taxon>
        <taxon>Actinomycetota</taxon>
        <taxon>Actinomycetes</taxon>
        <taxon>Micrococcales</taxon>
        <taxon>Microbacteriaceae</taxon>
        <taxon>Frondihabitans</taxon>
    </lineage>
</organism>
<comment type="caution">
    <text evidence="4">The sequence shown here is derived from an EMBL/GenBank/DDBJ whole genome shotgun (WGS) entry which is preliminary data.</text>
</comment>
<dbReference type="InterPro" id="IPR016163">
    <property type="entry name" value="Ald_DH_C"/>
</dbReference>
<dbReference type="GO" id="GO:0016620">
    <property type="term" value="F:oxidoreductase activity, acting on the aldehyde or oxo group of donors, NAD or NADP as acceptor"/>
    <property type="evidence" value="ECO:0007669"/>
    <property type="project" value="InterPro"/>
</dbReference>
<evidence type="ECO:0000313" key="4">
    <source>
        <dbReference type="EMBL" id="RKR73396.1"/>
    </source>
</evidence>
<dbReference type="OrthoDB" id="9770537at2"/>
<dbReference type="PANTHER" id="PTHR43353:SF3">
    <property type="entry name" value="ALDEHYDE DEHYDROGENASE-RELATED"/>
    <property type="match status" value="1"/>
</dbReference>
<dbReference type="PANTHER" id="PTHR43353">
    <property type="entry name" value="SUCCINATE-SEMIALDEHYDE DEHYDROGENASE, MITOCHONDRIAL"/>
    <property type="match status" value="1"/>
</dbReference>
<evidence type="ECO:0000259" key="3">
    <source>
        <dbReference type="Pfam" id="PF00171"/>
    </source>
</evidence>
<dbReference type="InterPro" id="IPR044151">
    <property type="entry name" value="ALDH_KGSADH"/>
</dbReference>
<accession>A0A495IEF7</accession>
<dbReference type="Gene3D" id="3.40.309.10">
    <property type="entry name" value="Aldehyde Dehydrogenase, Chain A, domain 2"/>
    <property type="match status" value="1"/>
</dbReference>
<dbReference type="CDD" id="cd07129">
    <property type="entry name" value="ALDH_KGSADH"/>
    <property type="match status" value="1"/>
</dbReference>